<evidence type="ECO:0000313" key="1">
    <source>
        <dbReference type="EMBL" id="GEQ13538.1"/>
    </source>
</evidence>
<comment type="caution">
    <text evidence="1">The sequence shown here is derived from an EMBL/GenBank/DDBJ whole genome shotgun (WGS) entry which is preliminary data.</text>
</comment>
<reference evidence="1 2" key="1">
    <citation type="submission" date="2019-07" db="EMBL/GenBank/DDBJ databases">
        <title>Whole genome shotgun sequence of Knoellia locipacati NBRC 109775.</title>
        <authorList>
            <person name="Hosoyama A."/>
            <person name="Uohara A."/>
            <person name="Ohji S."/>
            <person name="Ichikawa N."/>
        </authorList>
    </citation>
    <scope>NUCLEOTIDE SEQUENCE [LARGE SCALE GENOMIC DNA]</scope>
    <source>
        <strain evidence="1 2">NBRC 109775</strain>
    </source>
</reference>
<proteinExistence type="predicted"/>
<organism evidence="1 2">
    <name type="scientific">Knoellia locipacati</name>
    <dbReference type="NCBI Taxonomy" id="882824"/>
    <lineage>
        <taxon>Bacteria</taxon>
        <taxon>Bacillati</taxon>
        <taxon>Actinomycetota</taxon>
        <taxon>Actinomycetes</taxon>
        <taxon>Micrococcales</taxon>
        <taxon>Intrasporangiaceae</taxon>
        <taxon>Knoellia</taxon>
    </lineage>
</organism>
<dbReference type="Proteomes" id="UP000321793">
    <property type="component" value="Unassembled WGS sequence"/>
</dbReference>
<keyword evidence="2" id="KW-1185">Reference proteome</keyword>
<protein>
    <submittedName>
        <fullName evidence="1">Uncharacterized protein</fullName>
    </submittedName>
</protein>
<accession>A0A512SZY3</accession>
<gene>
    <name evidence="1" type="ORF">KLO01_15850</name>
</gene>
<sequence>MPRIGTLAGVKRMVVDGEHFDVIERVGEPGVHELRWTSGPNADYGFVTSTYSGEGQTDAELKDAIRNFLGLVDPITGYID</sequence>
<dbReference type="AlphaFoldDB" id="A0A512SZY3"/>
<evidence type="ECO:0000313" key="2">
    <source>
        <dbReference type="Proteomes" id="UP000321793"/>
    </source>
</evidence>
<name>A0A512SZY3_9MICO</name>
<dbReference type="EMBL" id="BKBA01000006">
    <property type="protein sequence ID" value="GEQ13538.1"/>
    <property type="molecule type" value="Genomic_DNA"/>
</dbReference>